<reference evidence="3 4" key="1">
    <citation type="submission" date="2020-02" db="EMBL/GenBank/DDBJ databases">
        <title>Full genome sequence of Nocardioides sp. R-3366.</title>
        <authorList>
            <person name="Im W.-T."/>
        </authorList>
    </citation>
    <scope>NUCLEOTIDE SEQUENCE [LARGE SCALE GENOMIC DNA]</scope>
    <source>
        <strain evidence="3 4">R-3366</strain>
    </source>
</reference>
<dbReference type="KEGG" id="nano:G5V58_23325"/>
<dbReference type="InterPro" id="IPR000835">
    <property type="entry name" value="HTH_MarR-typ"/>
</dbReference>
<dbReference type="PROSITE" id="PS50995">
    <property type="entry name" value="HTH_MARR_2"/>
    <property type="match status" value="1"/>
</dbReference>
<dbReference type="GO" id="GO:0006950">
    <property type="term" value="P:response to stress"/>
    <property type="evidence" value="ECO:0007669"/>
    <property type="project" value="TreeGrafter"/>
</dbReference>
<dbReference type="PANTHER" id="PTHR33164">
    <property type="entry name" value="TRANSCRIPTIONAL REGULATOR, MARR FAMILY"/>
    <property type="match status" value="1"/>
</dbReference>
<dbReference type="GO" id="GO:0005737">
    <property type="term" value="C:cytoplasm"/>
    <property type="evidence" value="ECO:0007669"/>
    <property type="project" value="UniProtKB-SubCell"/>
</dbReference>
<dbReference type="Pfam" id="PF12802">
    <property type="entry name" value="MarR_2"/>
    <property type="match status" value="1"/>
</dbReference>
<comment type="subcellular location">
    <subcellularLocation>
        <location evidence="1">Cytoplasm</location>
    </subcellularLocation>
</comment>
<keyword evidence="4" id="KW-1185">Reference proteome</keyword>
<dbReference type="InterPro" id="IPR036388">
    <property type="entry name" value="WH-like_DNA-bd_sf"/>
</dbReference>
<dbReference type="SUPFAM" id="SSF46785">
    <property type="entry name" value="Winged helix' DNA-binding domain"/>
    <property type="match status" value="1"/>
</dbReference>
<feature type="domain" description="HTH marR-type" evidence="2">
    <location>
        <begin position="8"/>
        <end position="138"/>
    </location>
</feature>
<dbReference type="SMART" id="SM00347">
    <property type="entry name" value="HTH_MARR"/>
    <property type="match status" value="1"/>
</dbReference>
<evidence type="ECO:0000313" key="4">
    <source>
        <dbReference type="Proteomes" id="UP000502996"/>
    </source>
</evidence>
<evidence type="ECO:0000256" key="1">
    <source>
        <dbReference type="ARBA" id="ARBA00004496"/>
    </source>
</evidence>
<dbReference type="EMBL" id="CP049257">
    <property type="protein sequence ID" value="QIG45289.1"/>
    <property type="molecule type" value="Genomic_DNA"/>
</dbReference>
<protein>
    <submittedName>
        <fullName evidence="3">MarR family transcriptional regulator</fullName>
    </submittedName>
</protein>
<gene>
    <name evidence="3" type="ORF">G5V58_23325</name>
</gene>
<dbReference type="Gene3D" id="1.10.10.10">
    <property type="entry name" value="Winged helix-like DNA-binding domain superfamily/Winged helix DNA-binding domain"/>
    <property type="match status" value="1"/>
</dbReference>
<evidence type="ECO:0000313" key="3">
    <source>
        <dbReference type="EMBL" id="QIG45289.1"/>
    </source>
</evidence>
<dbReference type="Proteomes" id="UP000502996">
    <property type="component" value="Chromosome"/>
</dbReference>
<dbReference type="InterPro" id="IPR036390">
    <property type="entry name" value="WH_DNA-bd_sf"/>
</dbReference>
<name>A0A6G6WJ86_9ACTN</name>
<accession>A0A6G6WJ86</accession>
<dbReference type="InterPro" id="IPR039422">
    <property type="entry name" value="MarR/SlyA-like"/>
</dbReference>
<dbReference type="AlphaFoldDB" id="A0A6G6WJ86"/>
<sequence>MTDERVLDDLLCFDLYSLSRTVTGLYRPVLEPHGLTYPQYLVLVALTRLGPTSIGEIGRATRLDHGTLTPLLRRMADRGLVALERDAADRRAVTVSLTEAGEALRPVLHDAQCHLGEQLGLTETQLIRLQSSLHRLADHLDQLDPVS</sequence>
<organism evidence="3 4">
    <name type="scientific">Nocardioides anomalus</name>
    <dbReference type="NCBI Taxonomy" id="2712223"/>
    <lineage>
        <taxon>Bacteria</taxon>
        <taxon>Bacillati</taxon>
        <taxon>Actinomycetota</taxon>
        <taxon>Actinomycetes</taxon>
        <taxon>Propionibacteriales</taxon>
        <taxon>Nocardioidaceae</taxon>
        <taxon>Nocardioides</taxon>
    </lineage>
</organism>
<dbReference type="RefSeq" id="WP_165237708.1">
    <property type="nucleotide sequence ID" value="NZ_CP049257.1"/>
</dbReference>
<dbReference type="PANTHER" id="PTHR33164:SF5">
    <property type="entry name" value="ORGANIC HYDROPEROXIDE RESISTANCE TRANSCRIPTIONAL REGULATOR"/>
    <property type="match status" value="1"/>
</dbReference>
<evidence type="ECO:0000259" key="2">
    <source>
        <dbReference type="PROSITE" id="PS50995"/>
    </source>
</evidence>
<dbReference type="GO" id="GO:0003700">
    <property type="term" value="F:DNA-binding transcription factor activity"/>
    <property type="evidence" value="ECO:0007669"/>
    <property type="project" value="InterPro"/>
</dbReference>
<proteinExistence type="predicted"/>